<dbReference type="GO" id="GO:0006897">
    <property type="term" value="P:endocytosis"/>
    <property type="evidence" value="ECO:0007669"/>
    <property type="project" value="TreeGrafter"/>
</dbReference>
<reference evidence="5" key="1">
    <citation type="journal article" date="2020" name="Stud. Mycol.">
        <title>101 Dothideomycetes genomes: a test case for predicting lifestyles and emergence of pathogens.</title>
        <authorList>
            <person name="Haridas S."/>
            <person name="Albert R."/>
            <person name="Binder M."/>
            <person name="Bloem J."/>
            <person name="Labutti K."/>
            <person name="Salamov A."/>
            <person name="Andreopoulos B."/>
            <person name="Baker S."/>
            <person name="Barry K."/>
            <person name="Bills G."/>
            <person name="Bluhm B."/>
            <person name="Cannon C."/>
            <person name="Castanera R."/>
            <person name="Culley D."/>
            <person name="Daum C."/>
            <person name="Ezra D."/>
            <person name="Gonzalez J."/>
            <person name="Henrissat B."/>
            <person name="Kuo A."/>
            <person name="Liang C."/>
            <person name="Lipzen A."/>
            <person name="Lutzoni F."/>
            <person name="Magnuson J."/>
            <person name="Mondo S."/>
            <person name="Nolan M."/>
            <person name="Ohm R."/>
            <person name="Pangilinan J."/>
            <person name="Park H.-J."/>
            <person name="Ramirez L."/>
            <person name="Alfaro M."/>
            <person name="Sun H."/>
            <person name="Tritt A."/>
            <person name="Yoshinaga Y."/>
            <person name="Zwiers L.-H."/>
            <person name="Turgeon B."/>
            <person name="Goodwin S."/>
            <person name="Spatafora J."/>
            <person name="Crous P."/>
            <person name="Grigoriev I."/>
        </authorList>
    </citation>
    <scope>NUCLEOTIDE SEQUENCE</scope>
    <source>
        <strain evidence="5">CBS 480.64</strain>
    </source>
</reference>
<dbReference type="Pfam" id="PF01031">
    <property type="entry name" value="Dynamin_M"/>
    <property type="match status" value="1"/>
</dbReference>
<dbReference type="PANTHER" id="PTHR11566">
    <property type="entry name" value="DYNAMIN"/>
    <property type="match status" value="1"/>
</dbReference>
<dbReference type="GO" id="GO:0003924">
    <property type="term" value="F:GTPase activity"/>
    <property type="evidence" value="ECO:0007669"/>
    <property type="project" value="InterPro"/>
</dbReference>
<name>A0A6A7BQ44_9PEZI</name>
<dbReference type="InterPro" id="IPR001401">
    <property type="entry name" value="Dynamin_GTPase"/>
</dbReference>
<dbReference type="PROSITE" id="PS51388">
    <property type="entry name" value="GED"/>
    <property type="match status" value="1"/>
</dbReference>
<dbReference type="SMART" id="SM00053">
    <property type="entry name" value="DYNc"/>
    <property type="match status" value="1"/>
</dbReference>
<dbReference type="InterPro" id="IPR020850">
    <property type="entry name" value="GED_dom"/>
</dbReference>
<dbReference type="PROSITE" id="PS51718">
    <property type="entry name" value="G_DYNAMIN_2"/>
    <property type="match status" value="1"/>
</dbReference>
<keyword evidence="6" id="KW-1185">Reference proteome</keyword>
<dbReference type="InterPro" id="IPR045063">
    <property type="entry name" value="Dynamin_N"/>
</dbReference>
<dbReference type="Gene3D" id="3.40.50.300">
    <property type="entry name" value="P-loop containing nucleotide triphosphate hydrolases"/>
    <property type="match status" value="1"/>
</dbReference>
<gene>
    <name evidence="5" type="ORF">K470DRAFT_279431</name>
</gene>
<dbReference type="InterPro" id="IPR022812">
    <property type="entry name" value="Dynamin"/>
</dbReference>
<feature type="domain" description="Dynamin-type G" evidence="4">
    <location>
        <begin position="37"/>
        <end position="337"/>
    </location>
</feature>
<evidence type="ECO:0000256" key="1">
    <source>
        <dbReference type="ARBA" id="ARBA00022741"/>
    </source>
</evidence>
<dbReference type="Pfam" id="PF00350">
    <property type="entry name" value="Dynamin_N"/>
    <property type="match status" value="1"/>
</dbReference>
<dbReference type="PANTHER" id="PTHR11566:SF21">
    <property type="entry name" value="DYNAMIN RELATED PROTEIN 1, ISOFORM A"/>
    <property type="match status" value="1"/>
</dbReference>
<dbReference type="CDD" id="cd08771">
    <property type="entry name" value="DLP_1"/>
    <property type="match status" value="1"/>
</dbReference>
<dbReference type="GO" id="GO:0005874">
    <property type="term" value="C:microtubule"/>
    <property type="evidence" value="ECO:0007669"/>
    <property type="project" value="TreeGrafter"/>
</dbReference>
<dbReference type="GO" id="GO:0008017">
    <property type="term" value="F:microtubule binding"/>
    <property type="evidence" value="ECO:0007669"/>
    <property type="project" value="TreeGrafter"/>
</dbReference>
<sequence length="671" mass="74678">MTRGQALKVDVDGLDDEHRLKILGIVDHFRALGVNEDISLPQLVVVGDQSSGKSSLLEGLTGLNFPIASELCTRFVTQIRLRRAPADEAEAKVSILPGPSASGDEGQVAHLHSFGYDINGGVLTADMFESILSDAAVHMGLPAIDETDLEDLDKRFSDDILSIELSGPEHHHLSVVDVPGLFHNPTKYQTSEDLDTIRSLIKNYITDRRTIILAVMDARNNLANQEVFRMAREADPAGARTVGIVTKCDAVQGGDEQGVLKIAQNQVEKLTHGWFAVRNRSTAEIRDGVTIAQRHYIEKDFFSKRPWSSLNRDRVGIGPLKAFLGKLLYDHIRAEFPSLVEEIRHLANQARDDLASLGVARQTSTQQRHYLTQVAGDYQKTLRMHLQFANEKFGSIINKGGHHLAFRKPDEGIDDEFGVVKEGEENIYNWIRRTYRDSRGCELPGTVNPAVLARMFKSQSVKWRAIASKHLDIVNGIVMRFNKRVMADLVVEESLRAKITSRNARGTRQKASQILDQLLADETEGILQTVNNYFSNTLSKSREARLIHRLEAVGISEDDATEVVLSDIMDAVHLNNEDQAVFDIHDILRAYYKVALKRFADNVVVQIVERCFLGEDGPVKTLTPAFIGGMAEQELADIAAENSVTASARSDISHRLERLEKALEIAEVQAM</sequence>
<dbReference type="GO" id="GO:0016020">
    <property type="term" value="C:membrane"/>
    <property type="evidence" value="ECO:0007669"/>
    <property type="project" value="TreeGrafter"/>
</dbReference>
<evidence type="ECO:0000313" key="6">
    <source>
        <dbReference type="Proteomes" id="UP000799421"/>
    </source>
</evidence>
<dbReference type="PRINTS" id="PR00195">
    <property type="entry name" value="DYNAMIN"/>
</dbReference>
<dbReference type="Proteomes" id="UP000799421">
    <property type="component" value="Unassembled WGS sequence"/>
</dbReference>
<accession>A0A6A7BQ44</accession>
<dbReference type="EMBL" id="MU006054">
    <property type="protein sequence ID" value="KAF2857272.1"/>
    <property type="molecule type" value="Genomic_DNA"/>
</dbReference>
<organism evidence="5 6">
    <name type="scientific">Piedraia hortae CBS 480.64</name>
    <dbReference type="NCBI Taxonomy" id="1314780"/>
    <lineage>
        <taxon>Eukaryota</taxon>
        <taxon>Fungi</taxon>
        <taxon>Dikarya</taxon>
        <taxon>Ascomycota</taxon>
        <taxon>Pezizomycotina</taxon>
        <taxon>Dothideomycetes</taxon>
        <taxon>Dothideomycetidae</taxon>
        <taxon>Capnodiales</taxon>
        <taxon>Piedraiaceae</taxon>
        <taxon>Piedraia</taxon>
    </lineage>
</organism>
<proteinExistence type="predicted"/>
<dbReference type="GO" id="GO:0048312">
    <property type="term" value="P:intracellular distribution of mitochondria"/>
    <property type="evidence" value="ECO:0007669"/>
    <property type="project" value="TreeGrafter"/>
</dbReference>
<keyword evidence="2" id="KW-0342">GTP-binding</keyword>
<dbReference type="GO" id="GO:0000266">
    <property type="term" value="P:mitochondrial fission"/>
    <property type="evidence" value="ECO:0007669"/>
    <property type="project" value="TreeGrafter"/>
</dbReference>
<dbReference type="InterPro" id="IPR027417">
    <property type="entry name" value="P-loop_NTPase"/>
</dbReference>
<dbReference type="AlphaFoldDB" id="A0A6A7BQ44"/>
<evidence type="ECO:0000256" key="2">
    <source>
        <dbReference type="ARBA" id="ARBA00023134"/>
    </source>
</evidence>
<keyword evidence="5" id="KW-0378">Hydrolase</keyword>
<dbReference type="GO" id="GO:0005739">
    <property type="term" value="C:mitochondrion"/>
    <property type="evidence" value="ECO:0007669"/>
    <property type="project" value="TreeGrafter"/>
</dbReference>
<protein>
    <submittedName>
        <fullName evidence="5">P-loop containing nucleoside triphosphate hydrolase protein</fullName>
    </submittedName>
</protein>
<dbReference type="OrthoDB" id="415706at2759"/>
<dbReference type="SUPFAM" id="SSF52540">
    <property type="entry name" value="P-loop containing nucleoside triphosphate hydrolases"/>
    <property type="match status" value="1"/>
</dbReference>
<evidence type="ECO:0000259" key="3">
    <source>
        <dbReference type="PROSITE" id="PS51388"/>
    </source>
</evidence>
<evidence type="ECO:0000313" key="5">
    <source>
        <dbReference type="EMBL" id="KAF2857272.1"/>
    </source>
</evidence>
<dbReference type="InterPro" id="IPR030381">
    <property type="entry name" value="G_DYNAMIN_dom"/>
</dbReference>
<feature type="domain" description="GED" evidence="3">
    <location>
        <begin position="581"/>
        <end position="671"/>
    </location>
</feature>
<dbReference type="GO" id="GO:0016559">
    <property type="term" value="P:peroxisome fission"/>
    <property type="evidence" value="ECO:0007669"/>
    <property type="project" value="TreeGrafter"/>
</dbReference>
<dbReference type="InterPro" id="IPR000375">
    <property type="entry name" value="Dynamin_stalk"/>
</dbReference>
<dbReference type="GO" id="GO:0005525">
    <property type="term" value="F:GTP binding"/>
    <property type="evidence" value="ECO:0007669"/>
    <property type="project" value="InterPro"/>
</dbReference>
<evidence type="ECO:0000259" key="4">
    <source>
        <dbReference type="PROSITE" id="PS51718"/>
    </source>
</evidence>
<keyword evidence="1" id="KW-0547">Nucleotide-binding</keyword>